<comment type="caution">
    <text evidence="3">The sequence shown here is derived from an EMBL/GenBank/DDBJ whole genome shotgun (WGS) entry which is preliminary data.</text>
</comment>
<dbReference type="InterPro" id="IPR007159">
    <property type="entry name" value="SpoVT-AbrB_dom"/>
</dbReference>
<evidence type="ECO:0000256" key="1">
    <source>
        <dbReference type="PROSITE-ProRule" id="PRU01076"/>
    </source>
</evidence>
<dbReference type="AlphaFoldDB" id="A0A231V376"/>
<sequence>MRVSEKGQITLPKALREAAGIAPNSEVRISFEGGRLIVEPSDGASREAIALRVRRFSKALDALTGTGNPSISTDDVMDATRG</sequence>
<keyword evidence="4" id="KW-1185">Reference proteome</keyword>
<dbReference type="Pfam" id="PF04014">
    <property type="entry name" value="MazE_antitoxin"/>
    <property type="match status" value="1"/>
</dbReference>
<evidence type="ECO:0000313" key="4">
    <source>
        <dbReference type="Proteomes" id="UP000215405"/>
    </source>
</evidence>
<dbReference type="NCBIfam" id="TIGR01439">
    <property type="entry name" value="lp_hng_hel_AbrB"/>
    <property type="match status" value="1"/>
</dbReference>
<feature type="domain" description="SpoVT-AbrB" evidence="2">
    <location>
        <begin position="1"/>
        <end position="43"/>
    </location>
</feature>
<dbReference type="PROSITE" id="PS51740">
    <property type="entry name" value="SPOVT_ABRB"/>
    <property type="match status" value="1"/>
</dbReference>
<evidence type="ECO:0000313" key="3">
    <source>
        <dbReference type="EMBL" id="OXT02604.1"/>
    </source>
</evidence>
<dbReference type="Gene3D" id="2.10.260.10">
    <property type="match status" value="1"/>
</dbReference>
<dbReference type="EMBL" id="NBYO01000001">
    <property type="protein sequence ID" value="OXT02604.1"/>
    <property type="molecule type" value="Genomic_DNA"/>
</dbReference>
<name>A0A231V376_9HYPH</name>
<proteinExistence type="predicted"/>
<dbReference type="SMART" id="SM00966">
    <property type="entry name" value="SpoVT_AbrB"/>
    <property type="match status" value="1"/>
</dbReference>
<gene>
    <name evidence="3" type="ORF">B7H23_06860</name>
</gene>
<reference evidence="4" key="1">
    <citation type="journal article" date="2017" name="Int. J. Syst. Evol. Microbiol.">
        <title>Notoacmeibacter marinus gen. nov., sp. nov., isolated from the gut of a limpet and proposal of Notoacmeibacteraceae fam. nov. in the order Rhizobiales of the class Alphaproteobacteria.</title>
        <authorList>
            <person name="Huang Z."/>
            <person name="Guo F."/>
            <person name="Lai Q."/>
        </authorList>
    </citation>
    <scope>NUCLEOTIDE SEQUENCE [LARGE SCALE GENOMIC DNA]</scope>
    <source>
        <strain evidence="4">XMTR2A4</strain>
    </source>
</reference>
<keyword evidence="1" id="KW-0238">DNA-binding</keyword>
<protein>
    <submittedName>
        <fullName evidence="3">Holliday junction resolvase</fullName>
    </submittedName>
</protein>
<dbReference type="GO" id="GO:0003677">
    <property type="term" value="F:DNA binding"/>
    <property type="evidence" value="ECO:0007669"/>
    <property type="project" value="UniProtKB-UniRule"/>
</dbReference>
<dbReference type="InterPro" id="IPR037914">
    <property type="entry name" value="SpoVT-AbrB_sf"/>
</dbReference>
<accession>A0A231V376</accession>
<dbReference type="RefSeq" id="WP_094076554.1">
    <property type="nucleotide sequence ID" value="NZ_NBYO01000001.1"/>
</dbReference>
<dbReference type="Proteomes" id="UP000215405">
    <property type="component" value="Unassembled WGS sequence"/>
</dbReference>
<dbReference type="SUPFAM" id="SSF89447">
    <property type="entry name" value="AbrB/MazE/MraZ-like"/>
    <property type="match status" value="1"/>
</dbReference>
<organism evidence="3 4">
    <name type="scientific">Notoacmeibacter marinus</name>
    <dbReference type="NCBI Taxonomy" id="1876515"/>
    <lineage>
        <taxon>Bacteria</taxon>
        <taxon>Pseudomonadati</taxon>
        <taxon>Pseudomonadota</taxon>
        <taxon>Alphaproteobacteria</taxon>
        <taxon>Hyphomicrobiales</taxon>
        <taxon>Notoacmeibacteraceae</taxon>
        <taxon>Notoacmeibacter</taxon>
    </lineage>
</organism>
<evidence type="ECO:0000259" key="2">
    <source>
        <dbReference type="PROSITE" id="PS51740"/>
    </source>
</evidence>